<protein>
    <submittedName>
        <fullName evidence="2">Uncharacterized protein</fullName>
    </submittedName>
</protein>
<feature type="compositionally biased region" description="Acidic residues" evidence="1">
    <location>
        <begin position="190"/>
        <end position="203"/>
    </location>
</feature>
<dbReference type="Proteomes" id="UP000053271">
    <property type="component" value="Unassembled WGS sequence"/>
</dbReference>
<evidence type="ECO:0000313" key="3">
    <source>
        <dbReference type="Proteomes" id="UP000053271"/>
    </source>
</evidence>
<evidence type="ECO:0000313" key="2">
    <source>
        <dbReference type="EMBL" id="KUN37690.1"/>
    </source>
</evidence>
<accession>A0A101QWZ4</accession>
<dbReference type="GeneID" id="91426008"/>
<feature type="region of interest" description="Disordered" evidence="1">
    <location>
        <begin position="1"/>
        <end position="29"/>
    </location>
</feature>
<organism evidence="2 3">
    <name type="scientific">Streptomyces longwoodensis</name>
    <dbReference type="NCBI Taxonomy" id="68231"/>
    <lineage>
        <taxon>Bacteria</taxon>
        <taxon>Bacillati</taxon>
        <taxon>Actinomycetota</taxon>
        <taxon>Actinomycetes</taxon>
        <taxon>Kitasatosporales</taxon>
        <taxon>Streptomycetaceae</taxon>
        <taxon>Streptomyces</taxon>
    </lineage>
</organism>
<dbReference type="EMBL" id="LMWS01000018">
    <property type="protein sequence ID" value="KUN37690.1"/>
    <property type="molecule type" value="Genomic_DNA"/>
</dbReference>
<dbReference type="RefSeq" id="WP_067233778.1">
    <property type="nucleotide sequence ID" value="NZ_KQ948553.1"/>
</dbReference>
<dbReference type="STRING" id="68231.AQJ30_15510"/>
<proteinExistence type="predicted"/>
<feature type="compositionally biased region" description="Basic and acidic residues" evidence="1">
    <location>
        <begin position="15"/>
        <end position="25"/>
    </location>
</feature>
<sequence length="203" mass="23178">MSTRQPITLDPTLDPWERQPGESAHKHGQFATYRDLGRTRTLTEAAQRLTLAYGHVRNLAAWFRWRERVEAYDRHLDRQYEAMWLEERRKAAENDAKILGAAVGKLVGRLQTLRPEELSPGDFIRLMDVAMRHRRVLFGDPTQTIAVTGEGSTALAKHFEEFAQMAPEQRRARLGELAASVNQRIRAVEGGDDEDDPDDDEEA</sequence>
<feature type="region of interest" description="Disordered" evidence="1">
    <location>
        <begin position="184"/>
        <end position="203"/>
    </location>
</feature>
<evidence type="ECO:0000256" key="1">
    <source>
        <dbReference type="SAM" id="MobiDB-lite"/>
    </source>
</evidence>
<keyword evidence="3" id="KW-1185">Reference proteome</keyword>
<gene>
    <name evidence="2" type="ORF">AQJ30_15510</name>
</gene>
<reference evidence="2 3" key="1">
    <citation type="submission" date="2015-10" db="EMBL/GenBank/DDBJ databases">
        <title>Draft genome sequence of Streptomyces longwoodensis DSM 41677, type strain for the species Streptomyces longwoodensis.</title>
        <authorList>
            <person name="Ruckert C."/>
            <person name="Winkler A."/>
            <person name="Kalinowski J."/>
            <person name="Kampfer P."/>
            <person name="Glaeser S."/>
        </authorList>
    </citation>
    <scope>NUCLEOTIDE SEQUENCE [LARGE SCALE GENOMIC DNA]</scope>
    <source>
        <strain evidence="2 3">DSM 41677</strain>
    </source>
</reference>
<comment type="caution">
    <text evidence="2">The sequence shown here is derived from an EMBL/GenBank/DDBJ whole genome shotgun (WGS) entry which is preliminary data.</text>
</comment>
<dbReference type="AlphaFoldDB" id="A0A101QWZ4"/>
<name>A0A101QWZ4_9ACTN</name>